<dbReference type="Pfam" id="PF00582">
    <property type="entry name" value="Usp"/>
    <property type="match status" value="1"/>
</dbReference>
<evidence type="ECO:0000259" key="1">
    <source>
        <dbReference type="Pfam" id="PF00582"/>
    </source>
</evidence>
<dbReference type="OrthoDB" id="157454at2157"/>
<keyword evidence="3" id="KW-1185">Reference proteome</keyword>
<sequence>MHYLIVTMGVHEMAACCDYLAERATSDDTVTVVGLAPGEETHATRDAQEALNVAAVRLPAVGDVQTTLLTDVDDPASSLLETVATADANELLLSPNDDQSAGLATTGSVVQRLLERSPVPVVVVPRTDL</sequence>
<dbReference type="SUPFAM" id="SSF52402">
    <property type="entry name" value="Adenine nucleotide alpha hydrolases-like"/>
    <property type="match status" value="1"/>
</dbReference>
<dbReference type="Gene3D" id="3.40.50.620">
    <property type="entry name" value="HUPs"/>
    <property type="match status" value="1"/>
</dbReference>
<dbReference type="EMBL" id="FNWL01000005">
    <property type="protein sequence ID" value="SEH18014.1"/>
    <property type="molecule type" value="Genomic_DNA"/>
</dbReference>
<reference evidence="3" key="1">
    <citation type="submission" date="2016-10" db="EMBL/GenBank/DDBJ databases">
        <authorList>
            <person name="Varghese N."/>
            <person name="Submissions S."/>
        </authorList>
    </citation>
    <scope>NUCLEOTIDE SEQUENCE [LARGE SCALE GENOMIC DNA]</scope>
    <source>
        <strain evidence="3">CGMCC 1.8981</strain>
    </source>
</reference>
<dbReference type="InterPro" id="IPR014729">
    <property type="entry name" value="Rossmann-like_a/b/a_fold"/>
</dbReference>
<accession>A0A1H6G7Q2</accession>
<name>A0A1H6G7Q2_9EURY</name>
<dbReference type="AlphaFoldDB" id="A0A1H6G7Q2"/>
<organism evidence="2 3">
    <name type="scientific">Natronorubrum sediminis</name>
    <dbReference type="NCBI Taxonomy" id="640943"/>
    <lineage>
        <taxon>Archaea</taxon>
        <taxon>Methanobacteriati</taxon>
        <taxon>Methanobacteriota</taxon>
        <taxon>Stenosarchaea group</taxon>
        <taxon>Halobacteria</taxon>
        <taxon>Halobacteriales</taxon>
        <taxon>Natrialbaceae</taxon>
        <taxon>Natronorubrum</taxon>
    </lineage>
</organism>
<proteinExistence type="predicted"/>
<gene>
    <name evidence="2" type="ORF">SAMN04487967_3539</name>
</gene>
<protein>
    <submittedName>
        <fullName evidence="2">Universal stress protein family protein</fullName>
    </submittedName>
</protein>
<dbReference type="Proteomes" id="UP000199112">
    <property type="component" value="Unassembled WGS sequence"/>
</dbReference>
<feature type="domain" description="UspA" evidence="1">
    <location>
        <begin position="38"/>
        <end position="125"/>
    </location>
</feature>
<dbReference type="InterPro" id="IPR006016">
    <property type="entry name" value="UspA"/>
</dbReference>
<dbReference type="RefSeq" id="WP_090508265.1">
    <property type="nucleotide sequence ID" value="NZ_FNWL01000005.1"/>
</dbReference>
<evidence type="ECO:0000313" key="2">
    <source>
        <dbReference type="EMBL" id="SEH18014.1"/>
    </source>
</evidence>
<evidence type="ECO:0000313" key="3">
    <source>
        <dbReference type="Proteomes" id="UP000199112"/>
    </source>
</evidence>